<keyword evidence="2" id="KW-1185">Reference proteome</keyword>
<dbReference type="EMBL" id="SNWM01000002">
    <property type="protein sequence ID" value="TDO22762.1"/>
    <property type="molecule type" value="Genomic_DNA"/>
</dbReference>
<protein>
    <submittedName>
        <fullName evidence="1">Uncharacterized protein</fullName>
    </submittedName>
</protein>
<evidence type="ECO:0000313" key="2">
    <source>
        <dbReference type="Proteomes" id="UP000295499"/>
    </source>
</evidence>
<dbReference type="OrthoDB" id="960778at2"/>
<name>A0A4R6IL01_9SPHI</name>
<organism evidence="1 2">
    <name type="scientific">Pedobacter duraquae</name>
    <dbReference type="NCBI Taxonomy" id="425511"/>
    <lineage>
        <taxon>Bacteria</taxon>
        <taxon>Pseudomonadati</taxon>
        <taxon>Bacteroidota</taxon>
        <taxon>Sphingobacteriia</taxon>
        <taxon>Sphingobacteriales</taxon>
        <taxon>Sphingobacteriaceae</taxon>
        <taxon>Pedobacter</taxon>
    </lineage>
</organism>
<gene>
    <name evidence="1" type="ORF">CLV32_1747</name>
</gene>
<proteinExistence type="predicted"/>
<reference evidence="1 2" key="1">
    <citation type="submission" date="2019-03" db="EMBL/GenBank/DDBJ databases">
        <title>Genomic Encyclopedia of Archaeal and Bacterial Type Strains, Phase II (KMG-II): from individual species to whole genera.</title>
        <authorList>
            <person name="Goeker M."/>
        </authorList>
    </citation>
    <scope>NUCLEOTIDE SEQUENCE [LARGE SCALE GENOMIC DNA]</scope>
    <source>
        <strain evidence="1 2">DSM 19034</strain>
    </source>
</reference>
<comment type="caution">
    <text evidence="1">The sequence shown here is derived from an EMBL/GenBank/DDBJ whole genome shotgun (WGS) entry which is preliminary data.</text>
</comment>
<dbReference type="AlphaFoldDB" id="A0A4R6IL01"/>
<dbReference type="Proteomes" id="UP000295499">
    <property type="component" value="Unassembled WGS sequence"/>
</dbReference>
<accession>A0A4R6IL01</accession>
<evidence type="ECO:0000313" key="1">
    <source>
        <dbReference type="EMBL" id="TDO22762.1"/>
    </source>
</evidence>
<dbReference type="RefSeq" id="WP_133554398.1">
    <property type="nucleotide sequence ID" value="NZ_SNWM01000002.1"/>
</dbReference>
<sequence length="138" mass="15841">MKTKSKLKGVKPTKGKLLKEKEVVSIDAFQHPVFCFKYIHQDFDLNHCTADEKVALIEQIIRLSGMTWNDIKLAPKHGLGSEKITISAINAGLPEMLTEDVDHLLALRFLGKAPFVGWRNKFIFHIFYIDRGFTLYKH</sequence>